<dbReference type="Proteomes" id="UP001138802">
    <property type="component" value="Unassembled WGS sequence"/>
</dbReference>
<accession>A0A9X0WFW1</accession>
<dbReference type="EMBL" id="NRSD01000003">
    <property type="protein sequence ID" value="MBK1643966.1"/>
    <property type="molecule type" value="Genomic_DNA"/>
</dbReference>
<proteinExistence type="predicted"/>
<reference evidence="1 2" key="1">
    <citation type="journal article" date="2020" name="Microorganisms">
        <title>Osmotic Adaptation and Compatible Solute Biosynthesis of Phototrophic Bacteria as Revealed from Genome Analyses.</title>
        <authorList>
            <person name="Imhoff J.F."/>
            <person name="Rahn T."/>
            <person name="Kunzel S."/>
            <person name="Keller A."/>
            <person name="Neulinger S.C."/>
        </authorList>
    </citation>
    <scope>NUCLEOTIDE SEQUENCE [LARGE SCALE GENOMIC DNA]</scope>
    <source>
        <strain evidence="1 2">DSM 21303</strain>
    </source>
</reference>
<dbReference type="RefSeq" id="WP_200386769.1">
    <property type="nucleotide sequence ID" value="NZ_NRSD01000003.1"/>
</dbReference>
<comment type="caution">
    <text evidence="1">The sequence shown here is derived from an EMBL/GenBank/DDBJ whole genome shotgun (WGS) entry which is preliminary data.</text>
</comment>
<name>A0A9X0WFW1_9GAMM</name>
<evidence type="ECO:0000313" key="1">
    <source>
        <dbReference type="EMBL" id="MBK1643966.1"/>
    </source>
</evidence>
<evidence type="ECO:0000313" key="2">
    <source>
        <dbReference type="Proteomes" id="UP001138802"/>
    </source>
</evidence>
<sequence>MDRFTRNAVIGTALLTGLLILSVLPWDDRSWSPRIWQLNDLLKQDEMLAAYPYEFRALLFLNGIVTLKRPHDAAIPVAVALGALEPAVAGKSPDDPAMVAARDRLQRHEMRAIELMLEQPDVHSVIWSLDRAWLNGKGISLPSPDAAASAAQ</sequence>
<dbReference type="AlphaFoldDB" id="A0A9X0WFW1"/>
<protein>
    <submittedName>
        <fullName evidence="1">Uncharacterized protein</fullName>
    </submittedName>
</protein>
<keyword evidence="2" id="KW-1185">Reference proteome</keyword>
<organism evidence="1 2">
    <name type="scientific">Thiocapsa imhoffii</name>
    <dbReference type="NCBI Taxonomy" id="382777"/>
    <lineage>
        <taxon>Bacteria</taxon>
        <taxon>Pseudomonadati</taxon>
        <taxon>Pseudomonadota</taxon>
        <taxon>Gammaproteobacteria</taxon>
        <taxon>Chromatiales</taxon>
        <taxon>Chromatiaceae</taxon>
        <taxon>Thiocapsa</taxon>
    </lineage>
</organism>
<gene>
    <name evidence="1" type="ORF">CKO25_04690</name>
</gene>